<evidence type="ECO:0000313" key="1">
    <source>
        <dbReference type="EMBL" id="PXF57446.1"/>
    </source>
</evidence>
<dbReference type="EMBL" id="PQXF01000060">
    <property type="protein sequence ID" value="PXF57446.1"/>
    <property type="molecule type" value="Genomic_DNA"/>
</dbReference>
<dbReference type="Proteomes" id="UP000248329">
    <property type="component" value="Unassembled WGS sequence"/>
</dbReference>
<accession>A0AC61KYW7</accession>
<sequence>MSDEKEEEMIPELHAPNTREIERMTESIKRRALLIGRDQRTYSGIYGTRIYLVIGFLCALLLMLVGTGGF</sequence>
<proteinExistence type="predicted"/>
<protein>
    <submittedName>
        <fullName evidence="1">Tetrahydromethanopterin S-methyltransferase subunit F</fullName>
    </submittedName>
</protein>
<evidence type="ECO:0000313" key="2">
    <source>
        <dbReference type="Proteomes" id="UP000248329"/>
    </source>
</evidence>
<comment type="caution">
    <text evidence="1">The sequence shown here is derived from an EMBL/GenBank/DDBJ whole genome shotgun (WGS) entry which is preliminary data.</text>
</comment>
<gene>
    <name evidence="1" type="primary">mtrF</name>
    <name evidence="1" type="ORF">C4B59_15270</name>
</gene>
<organism evidence="1 2">
    <name type="scientific">Candidatus Methanogaster sp</name>
    <dbReference type="NCBI Taxonomy" id="3386292"/>
    <lineage>
        <taxon>Archaea</taxon>
        <taxon>Methanobacteriati</taxon>
        <taxon>Methanobacteriota</taxon>
        <taxon>Stenosarchaea group</taxon>
        <taxon>Methanomicrobia</taxon>
        <taxon>Methanosarcinales</taxon>
        <taxon>ANME-2 cluster</taxon>
        <taxon>Candidatus Methanogasteraceae</taxon>
        <taxon>Candidatus Methanogaster</taxon>
    </lineage>
</organism>
<reference evidence="1" key="1">
    <citation type="submission" date="2018-01" db="EMBL/GenBank/DDBJ databases">
        <authorList>
            <person name="Krukenberg V."/>
        </authorList>
    </citation>
    <scope>NUCLEOTIDE SEQUENCE</scope>
    <source>
        <strain evidence="1">E20ANME2</strain>
    </source>
</reference>
<name>A0AC61KYW7_9EURY</name>